<dbReference type="RefSeq" id="WP_051378063.1">
    <property type="nucleotide sequence ID" value="NZ_AXAD01000010.1"/>
</dbReference>
<protein>
    <submittedName>
        <fullName evidence="2">Uncharacterized protein</fullName>
    </submittedName>
</protein>
<dbReference type="AlphaFoldDB" id="A0AAE7NKC5"/>
<sequence>MRAVMPEKMMARAIGPILSRAGRANCLREILPVFVLGTICVVGGPAFGQASLANQPLSDETVGGSGKFATSSPLTQPKSFTVSRPRALDPTGKPCLTVSSTSESQTLNKNVFNHILILDNHCGKQIRIRACYYKTDSCTTMSVGGYRRQQHILGIFSYSDFQYSFREYAN</sequence>
<name>A0AAE7NKC5_9BRAD</name>
<reference evidence="2 3" key="1">
    <citation type="submission" date="2018-06" db="EMBL/GenBank/DDBJ databases">
        <title>Comparative genomics of Bradyrhizobium nodulating Arachidis hypogaea.</title>
        <authorList>
            <person name="Li Y."/>
        </authorList>
    </citation>
    <scope>NUCLEOTIDE SEQUENCE [LARGE SCALE GENOMIC DNA]</scope>
    <source>
        <strain evidence="2 3">CCBAU 051107</strain>
    </source>
</reference>
<proteinExistence type="predicted"/>
<gene>
    <name evidence="2" type="ORF">WN72_11850</name>
</gene>
<dbReference type="KEGG" id="barh:WN72_11850"/>
<organism evidence="2 3">
    <name type="scientific">Bradyrhizobium arachidis</name>
    <dbReference type="NCBI Taxonomy" id="858423"/>
    <lineage>
        <taxon>Bacteria</taxon>
        <taxon>Pseudomonadati</taxon>
        <taxon>Pseudomonadota</taxon>
        <taxon>Alphaproteobacteria</taxon>
        <taxon>Hyphomicrobiales</taxon>
        <taxon>Nitrobacteraceae</taxon>
        <taxon>Bradyrhizobium</taxon>
    </lineage>
</organism>
<feature type="compositionally biased region" description="Polar residues" evidence="1">
    <location>
        <begin position="68"/>
        <end position="82"/>
    </location>
</feature>
<feature type="region of interest" description="Disordered" evidence="1">
    <location>
        <begin position="63"/>
        <end position="83"/>
    </location>
</feature>
<dbReference type="EMBL" id="CP030050">
    <property type="protein sequence ID" value="QOZ66927.1"/>
    <property type="molecule type" value="Genomic_DNA"/>
</dbReference>
<evidence type="ECO:0000256" key="1">
    <source>
        <dbReference type="SAM" id="MobiDB-lite"/>
    </source>
</evidence>
<evidence type="ECO:0000313" key="2">
    <source>
        <dbReference type="EMBL" id="QOZ66927.1"/>
    </source>
</evidence>
<accession>A0AAE7NKC5</accession>
<dbReference type="Proteomes" id="UP000594015">
    <property type="component" value="Chromosome"/>
</dbReference>
<evidence type="ECO:0000313" key="3">
    <source>
        <dbReference type="Proteomes" id="UP000594015"/>
    </source>
</evidence>